<proteinExistence type="predicted"/>
<dbReference type="AlphaFoldDB" id="A0AB39NDT6"/>
<gene>
    <name evidence="1" type="ORF">AB5J55_44300</name>
</gene>
<dbReference type="RefSeq" id="WP_369276012.1">
    <property type="nucleotide sequence ID" value="NZ_CP163432.1"/>
</dbReference>
<sequence>MGVQSPSFPVPNAFELLCAQYEHRLPARLEDLAGPSHGTVDLPLHVAWSGRRSYDVEQPKSRMGLYRTVLAEGQREDLIDSLNRELLIKQWPVLRRLISSPIRLVWEAAFPELAAARTATAA</sequence>
<protein>
    <recommendedName>
        <fullName evidence="2">Transcriptional regulator</fullName>
    </recommendedName>
</protein>
<evidence type="ECO:0000313" key="1">
    <source>
        <dbReference type="EMBL" id="XDQ16089.1"/>
    </source>
</evidence>
<evidence type="ECO:0008006" key="2">
    <source>
        <dbReference type="Google" id="ProtNLM"/>
    </source>
</evidence>
<dbReference type="EMBL" id="CP163432">
    <property type="protein sequence ID" value="XDQ16089.1"/>
    <property type="molecule type" value="Genomic_DNA"/>
</dbReference>
<name>A0AB39NDT6_9ACTN</name>
<accession>A0AB39NDT6</accession>
<reference evidence="1" key="1">
    <citation type="submission" date="2024-07" db="EMBL/GenBank/DDBJ databases">
        <authorList>
            <person name="Yu S.T."/>
        </authorList>
    </citation>
    <scope>NUCLEOTIDE SEQUENCE</scope>
    <source>
        <strain evidence="1">R11</strain>
    </source>
</reference>
<organism evidence="1">
    <name type="scientific">Streptomyces sp. R11</name>
    <dbReference type="NCBI Taxonomy" id="3238625"/>
    <lineage>
        <taxon>Bacteria</taxon>
        <taxon>Bacillati</taxon>
        <taxon>Actinomycetota</taxon>
        <taxon>Actinomycetes</taxon>
        <taxon>Kitasatosporales</taxon>
        <taxon>Streptomycetaceae</taxon>
        <taxon>Streptomyces</taxon>
    </lineage>
</organism>